<dbReference type="PANTHER" id="PTHR39323:SF1">
    <property type="entry name" value="BLR1149 PROTEIN"/>
    <property type="match status" value="1"/>
</dbReference>
<reference evidence="1 2" key="1">
    <citation type="journal article" date="2014" name="Int. J. Syst. Evol. Microbiol.">
        <title>Complete genome sequence of Corynebacterium casei LMG S-19264T (=DSM 44701T), isolated from a smear-ripened cheese.</title>
        <authorList>
            <consortium name="US DOE Joint Genome Institute (JGI-PGF)"/>
            <person name="Walter F."/>
            <person name="Albersmeier A."/>
            <person name="Kalinowski J."/>
            <person name="Ruckert C."/>
        </authorList>
    </citation>
    <scope>NUCLEOTIDE SEQUENCE [LARGE SCALE GENOMIC DNA]</scope>
    <source>
        <strain evidence="1 2">CGMCC 1.9161</strain>
    </source>
</reference>
<accession>A0A917Q5I5</accession>
<dbReference type="PANTHER" id="PTHR39323">
    <property type="entry name" value="BLR1149 PROTEIN"/>
    <property type="match status" value="1"/>
</dbReference>
<name>A0A917Q5I5_9HYPH</name>
<keyword evidence="2" id="KW-1185">Reference proteome</keyword>
<dbReference type="SUPFAM" id="SSF56300">
    <property type="entry name" value="Metallo-dependent phosphatases"/>
    <property type="match status" value="1"/>
</dbReference>
<dbReference type="InterPro" id="IPR026336">
    <property type="entry name" value="PdeM-like"/>
</dbReference>
<evidence type="ECO:0000313" key="1">
    <source>
        <dbReference type="EMBL" id="GGK26495.1"/>
    </source>
</evidence>
<sequence length="257" mass="27026">MSAAALAREDRTGERADIALGALALALDRAGIAYAPDHRTLLVADLHLEKGSARARRGFMLPPWDTRETLARLAALLDAYRPARVIALGDSFHDVGGPDRLGEAERADLAALQAGRDWLWLTGNHDPALPAALGGEIAGDVVLDGVRLRHEPGGAALPEIAGHLHPVAKVRLRGRAVRARCFAHDGARLVMPAFGAYAGGLNVCDAAFAPLFPTGFTAHVAGRERLYALASAILCDDRGTPQAASAFASARSRTKSA</sequence>
<dbReference type="InterPro" id="IPR029052">
    <property type="entry name" value="Metallo-depent_PP-like"/>
</dbReference>
<dbReference type="Gene3D" id="3.60.21.10">
    <property type="match status" value="1"/>
</dbReference>
<dbReference type="NCBIfam" id="TIGR04123">
    <property type="entry name" value="P_estr_lig_assc"/>
    <property type="match status" value="1"/>
</dbReference>
<dbReference type="RefSeq" id="WP_373290553.1">
    <property type="nucleotide sequence ID" value="NZ_BMMF01000003.1"/>
</dbReference>
<dbReference type="AlphaFoldDB" id="A0A917Q5I5"/>
<dbReference type="Proteomes" id="UP000600449">
    <property type="component" value="Unassembled WGS sequence"/>
</dbReference>
<evidence type="ECO:0000313" key="2">
    <source>
        <dbReference type="Proteomes" id="UP000600449"/>
    </source>
</evidence>
<dbReference type="EMBL" id="BMMF01000003">
    <property type="protein sequence ID" value="GGK26495.1"/>
    <property type="molecule type" value="Genomic_DNA"/>
</dbReference>
<protein>
    <submittedName>
        <fullName evidence="1">Metallophosphatase</fullName>
    </submittedName>
</protein>
<organism evidence="1 2">
    <name type="scientific">Salinarimonas ramus</name>
    <dbReference type="NCBI Taxonomy" id="690164"/>
    <lineage>
        <taxon>Bacteria</taxon>
        <taxon>Pseudomonadati</taxon>
        <taxon>Pseudomonadota</taxon>
        <taxon>Alphaproteobacteria</taxon>
        <taxon>Hyphomicrobiales</taxon>
        <taxon>Salinarimonadaceae</taxon>
        <taxon>Salinarimonas</taxon>
    </lineage>
</organism>
<gene>
    <name evidence="1" type="ORF">GCM10011322_11150</name>
</gene>
<comment type="caution">
    <text evidence="1">The sequence shown here is derived from an EMBL/GenBank/DDBJ whole genome shotgun (WGS) entry which is preliminary data.</text>
</comment>
<proteinExistence type="predicted"/>